<dbReference type="PANTHER" id="PTHR33279:SF6">
    <property type="entry name" value="SULFUR CARRIER PROTEIN YEDF-RELATED"/>
    <property type="match status" value="1"/>
</dbReference>
<dbReference type="Pfam" id="PF01206">
    <property type="entry name" value="TusA"/>
    <property type="match status" value="1"/>
</dbReference>
<dbReference type="PANTHER" id="PTHR33279">
    <property type="entry name" value="SULFUR CARRIER PROTEIN YEDF-RELATED"/>
    <property type="match status" value="1"/>
</dbReference>
<protein>
    <submittedName>
        <fullName evidence="3">Preprotein translocase subunit TatB</fullName>
    </submittedName>
</protein>
<dbReference type="InterPro" id="IPR001455">
    <property type="entry name" value="TusA-like"/>
</dbReference>
<comment type="caution">
    <text evidence="3">The sequence shown here is derived from an EMBL/GenBank/DDBJ whole genome shotgun (WGS) entry which is preliminary data.</text>
</comment>
<gene>
    <name evidence="3" type="ORF">GFB49_02440</name>
</gene>
<dbReference type="PROSITE" id="PS01148">
    <property type="entry name" value="UPF0033"/>
    <property type="match status" value="1"/>
</dbReference>
<comment type="similarity">
    <text evidence="1">Belongs to the sulfur carrier protein TusA family.</text>
</comment>
<dbReference type="SUPFAM" id="SSF64307">
    <property type="entry name" value="SirA-like"/>
    <property type="match status" value="1"/>
</dbReference>
<evidence type="ECO:0000259" key="2">
    <source>
        <dbReference type="PROSITE" id="PS01148"/>
    </source>
</evidence>
<dbReference type="Proteomes" id="UP000444174">
    <property type="component" value="Unassembled WGS sequence"/>
</dbReference>
<dbReference type="AlphaFoldDB" id="A0A843YCU4"/>
<keyword evidence="4" id="KW-1185">Reference proteome</keyword>
<dbReference type="InterPro" id="IPR036868">
    <property type="entry name" value="TusA-like_sf"/>
</dbReference>
<evidence type="ECO:0000313" key="4">
    <source>
        <dbReference type="Proteomes" id="UP000444174"/>
    </source>
</evidence>
<name>A0A843YCU4_9RHOB</name>
<evidence type="ECO:0000256" key="1">
    <source>
        <dbReference type="ARBA" id="ARBA00008984"/>
    </source>
</evidence>
<accession>A0A843YCU4</accession>
<dbReference type="CDD" id="cd00291">
    <property type="entry name" value="SirA_YedF_YeeD"/>
    <property type="match status" value="1"/>
</dbReference>
<reference evidence="3 4" key="1">
    <citation type="submission" date="2019-10" db="EMBL/GenBank/DDBJ databases">
        <title>Epibacterium sp. nov., isolated from seawater.</title>
        <authorList>
            <person name="Zhang X."/>
            <person name="Li N."/>
        </authorList>
    </citation>
    <scope>NUCLEOTIDE SEQUENCE [LARGE SCALE GENOMIC DNA]</scope>
    <source>
        <strain evidence="3 4">SM1979</strain>
    </source>
</reference>
<feature type="domain" description="UPF0033" evidence="2">
    <location>
        <begin position="8"/>
        <end position="32"/>
    </location>
</feature>
<dbReference type="RefSeq" id="WP_153214197.1">
    <property type="nucleotide sequence ID" value="NZ_WIBF01000001.1"/>
</dbReference>
<sequence length="78" mass="8414">MTDETIVLDAIGLLCPLPVLKARKRLKSMDPGAVLTLLVDDPAAIVDVPHFCSEAGHEYLGVEDAENHQIHRLKKAGG</sequence>
<proteinExistence type="inferred from homology"/>
<dbReference type="EMBL" id="WIBF01000001">
    <property type="protein sequence ID" value="MQQ07304.1"/>
    <property type="molecule type" value="Genomic_DNA"/>
</dbReference>
<evidence type="ECO:0000313" key="3">
    <source>
        <dbReference type="EMBL" id="MQQ07304.1"/>
    </source>
</evidence>
<organism evidence="3 4">
    <name type="scientific">Tritonibacter litoralis</name>
    <dbReference type="NCBI Taxonomy" id="2662264"/>
    <lineage>
        <taxon>Bacteria</taxon>
        <taxon>Pseudomonadati</taxon>
        <taxon>Pseudomonadota</taxon>
        <taxon>Alphaproteobacteria</taxon>
        <taxon>Rhodobacterales</taxon>
        <taxon>Paracoccaceae</taxon>
        <taxon>Tritonibacter</taxon>
    </lineage>
</organism>
<dbReference type="Gene3D" id="3.30.110.40">
    <property type="entry name" value="TusA-like domain"/>
    <property type="match status" value="1"/>
</dbReference>